<reference evidence="3" key="1">
    <citation type="submission" date="2024-07" db="EMBL/GenBank/DDBJ databases">
        <authorList>
            <person name="fu j."/>
        </authorList>
    </citation>
    <scope>NUCLEOTIDE SEQUENCE</scope>
    <source>
        <strain evidence="3">P10A9</strain>
    </source>
</reference>
<dbReference type="Pfam" id="PF09130">
    <property type="entry name" value="DUF1932"/>
    <property type="match status" value="1"/>
</dbReference>
<feature type="domain" description="6-phosphogluconate dehydrogenase NADP-binding" evidence="1">
    <location>
        <begin position="2"/>
        <end position="133"/>
    </location>
</feature>
<dbReference type="AlphaFoldDB" id="A0AB39L5Q7"/>
<feature type="domain" description="Phosphogluconate dehydrogenase NAD-binding putative C-terminal" evidence="2">
    <location>
        <begin position="181"/>
        <end position="251"/>
    </location>
</feature>
<dbReference type="SUPFAM" id="SSF48179">
    <property type="entry name" value="6-phosphogluconate dehydrogenase C-terminal domain-like"/>
    <property type="match status" value="1"/>
</dbReference>
<name>A0AB39L5Q7_9MICC</name>
<dbReference type="InterPro" id="IPR008927">
    <property type="entry name" value="6-PGluconate_DH-like_C_sf"/>
</dbReference>
<dbReference type="Gene3D" id="3.40.50.720">
    <property type="entry name" value="NAD(P)-binding Rossmann-like Domain"/>
    <property type="match status" value="1"/>
</dbReference>
<gene>
    <name evidence="3" type="ORF">AB5L97_05725</name>
</gene>
<dbReference type="RefSeq" id="WP_369046822.1">
    <property type="nucleotide sequence ID" value="NZ_CP163302.1"/>
</dbReference>
<dbReference type="GO" id="GO:0050661">
    <property type="term" value="F:NADP binding"/>
    <property type="evidence" value="ECO:0007669"/>
    <property type="project" value="InterPro"/>
</dbReference>
<accession>A0AB39L5Q7</accession>
<dbReference type="InterPro" id="IPR036291">
    <property type="entry name" value="NAD(P)-bd_dom_sf"/>
</dbReference>
<proteinExistence type="predicted"/>
<sequence length="270" mass="27513">MRIAVLGLGEAGSIYAADLAGRGATVTATDPRAESAPSGVRLAPSVGEAVDGAELILSLVTGHAAQEALAAALPAMDGTGIFADMNTASPEEKRRLSLRAAASGIPFGDVAILAPVPRARIDTPLIVSGAAEAAITDRLSALGIPTTGVGPEAGVAAGLKLLRSVFMKGLAATVLEAATAAEAIGAREWVLGQIASELGPSGEALVEHLLESTQRHAVRRAAEMRATRSFLDSLGASRPMTDGTIEWLERLSDKGLQTPSNIVDNLVSDP</sequence>
<protein>
    <submittedName>
        <fullName evidence="3">DUF1932 domain-containing protein</fullName>
    </submittedName>
</protein>
<dbReference type="Gene3D" id="1.10.1040.10">
    <property type="entry name" value="N-(1-d-carboxylethyl)-l-norvaline Dehydrogenase, domain 2"/>
    <property type="match status" value="1"/>
</dbReference>
<dbReference type="KEGG" id="spue:AB5L97_05725"/>
<dbReference type="Pfam" id="PF03446">
    <property type="entry name" value="NAD_binding_2"/>
    <property type="match status" value="1"/>
</dbReference>
<dbReference type="InterPro" id="IPR015814">
    <property type="entry name" value="Pgluconate_DH_NAD-bd_C"/>
</dbReference>
<dbReference type="EMBL" id="CP163302">
    <property type="protein sequence ID" value="XDP46508.1"/>
    <property type="molecule type" value="Genomic_DNA"/>
</dbReference>
<dbReference type="InterPro" id="IPR013328">
    <property type="entry name" value="6PGD_dom2"/>
</dbReference>
<evidence type="ECO:0000259" key="2">
    <source>
        <dbReference type="Pfam" id="PF09130"/>
    </source>
</evidence>
<evidence type="ECO:0000313" key="3">
    <source>
        <dbReference type="EMBL" id="XDP46508.1"/>
    </source>
</evidence>
<dbReference type="SUPFAM" id="SSF51735">
    <property type="entry name" value="NAD(P)-binding Rossmann-fold domains"/>
    <property type="match status" value="1"/>
</dbReference>
<evidence type="ECO:0000259" key="1">
    <source>
        <dbReference type="Pfam" id="PF03446"/>
    </source>
</evidence>
<organism evidence="3">
    <name type="scientific">Sinomonas puerhi</name>
    <dbReference type="NCBI Taxonomy" id="3238584"/>
    <lineage>
        <taxon>Bacteria</taxon>
        <taxon>Bacillati</taxon>
        <taxon>Actinomycetota</taxon>
        <taxon>Actinomycetes</taxon>
        <taxon>Micrococcales</taxon>
        <taxon>Micrococcaceae</taxon>
        <taxon>Sinomonas</taxon>
    </lineage>
</organism>
<dbReference type="InterPro" id="IPR006115">
    <property type="entry name" value="6PGDH_NADP-bd"/>
</dbReference>